<protein>
    <submittedName>
        <fullName evidence="2">Uncharacterized protein</fullName>
    </submittedName>
</protein>
<evidence type="ECO:0000256" key="1">
    <source>
        <dbReference type="SAM" id="SignalP"/>
    </source>
</evidence>
<dbReference type="Pfam" id="PF01663">
    <property type="entry name" value="Phosphodiest"/>
    <property type="match status" value="1"/>
</dbReference>
<evidence type="ECO:0000313" key="3">
    <source>
        <dbReference type="Proteomes" id="UP000728032"/>
    </source>
</evidence>
<organism evidence="2">
    <name type="scientific">Oppiella nova</name>
    <dbReference type="NCBI Taxonomy" id="334625"/>
    <lineage>
        <taxon>Eukaryota</taxon>
        <taxon>Metazoa</taxon>
        <taxon>Ecdysozoa</taxon>
        <taxon>Arthropoda</taxon>
        <taxon>Chelicerata</taxon>
        <taxon>Arachnida</taxon>
        <taxon>Acari</taxon>
        <taxon>Acariformes</taxon>
        <taxon>Sarcoptiformes</taxon>
        <taxon>Oribatida</taxon>
        <taxon>Brachypylina</taxon>
        <taxon>Oppioidea</taxon>
        <taxon>Oppiidae</taxon>
        <taxon>Oppiella</taxon>
    </lineage>
</organism>
<name>A0A7R9MR49_9ACAR</name>
<evidence type="ECO:0000313" key="2">
    <source>
        <dbReference type="EMBL" id="CAD7664987.1"/>
    </source>
</evidence>
<dbReference type="EMBL" id="CAJPVJ010042479">
    <property type="protein sequence ID" value="CAG2182124.1"/>
    <property type="molecule type" value="Genomic_DNA"/>
</dbReference>
<reference evidence="2" key="1">
    <citation type="submission" date="2020-11" db="EMBL/GenBank/DDBJ databases">
        <authorList>
            <person name="Tran Van P."/>
        </authorList>
    </citation>
    <scope>NUCLEOTIDE SEQUENCE</scope>
</reference>
<dbReference type="SUPFAM" id="SSF53649">
    <property type="entry name" value="Alkaline phosphatase-like"/>
    <property type="match status" value="1"/>
</dbReference>
<dbReference type="Gene3D" id="3.40.720.10">
    <property type="entry name" value="Alkaline Phosphatase, subunit A"/>
    <property type="match status" value="1"/>
</dbReference>
<dbReference type="AlphaFoldDB" id="A0A7R9MR49"/>
<dbReference type="InterPro" id="IPR017850">
    <property type="entry name" value="Alkaline_phosphatase_core_sf"/>
</dbReference>
<dbReference type="Proteomes" id="UP000728032">
    <property type="component" value="Unassembled WGS sequence"/>
</dbReference>
<dbReference type="GO" id="GO:0016787">
    <property type="term" value="F:hydrolase activity"/>
    <property type="evidence" value="ECO:0007669"/>
    <property type="project" value="UniProtKB-ARBA"/>
</dbReference>
<sequence length="189" mass="21923">MLYCFINCLIILKCIAFAYAISGELNLIVISFDAFRYDFLSKELTPNLYNLAANGVTGHMMSNFITKTYPNHQSIATGFFEENHGIINNEFFDPKYNQEFKVGKHVPDYWWTEAPVTSVWTANQLSGRSSGVMQWPGGGVKYKNQTVRHYQRYDPDIEWHIRMDTIVQWMTDKKDPANCVFAYFNEPDS</sequence>
<keyword evidence="1" id="KW-0732">Signal</keyword>
<proteinExistence type="predicted"/>
<feature type="chain" id="PRO_5036403685" evidence="1">
    <location>
        <begin position="21"/>
        <end position="189"/>
    </location>
</feature>
<keyword evidence="3" id="KW-1185">Reference proteome</keyword>
<dbReference type="PANTHER" id="PTHR10151">
    <property type="entry name" value="ECTONUCLEOTIDE PYROPHOSPHATASE/PHOSPHODIESTERASE"/>
    <property type="match status" value="1"/>
</dbReference>
<dbReference type="OrthoDB" id="415411at2759"/>
<dbReference type="PANTHER" id="PTHR10151:SF120">
    <property type="entry name" value="BIS(5'-ADENOSYL)-TRIPHOSPHATASE"/>
    <property type="match status" value="1"/>
</dbReference>
<accession>A0A7R9MR49</accession>
<feature type="non-terminal residue" evidence="2">
    <location>
        <position position="189"/>
    </location>
</feature>
<dbReference type="CDD" id="cd16018">
    <property type="entry name" value="Enpp"/>
    <property type="match status" value="1"/>
</dbReference>
<gene>
    <name evidence="2" type="ORF">ONB1V03_LOCUS21545</name>
</gene>
<feature type="signal peptide" evidence="1">
    <location>
        <begin position="1"/>
        <end position="20"/>
    </location>
</feature>
<dbReference type="EMBL" id="OC957304">
    <property type="protein sequence ID" value="CAD7664987.1"/>
    <property type="molecule type" value="Genomic_DNA"/>
</dbReference>
<dbReference type="InterPro" id="IPR002591">
    <property type="entry name" value="Phosphodiest/P_Trfase"/>
</dbReference>